<keyword evidence="3" id="KW-1185">Reference proteome</keyword>
<dbReference type="STRING" id="395963.Bind_0069"/>
<dbReference type="AlphaFoldDB" id="B2IB28"/>
<dbReference type="EMBL" id="CP001016">
    <property type="protein sequence ID" value="ACB93728.1"/>
    <property type="molecule type" value="Genomic_DNA"/>
</dbReference>
<sequence>MIKEYKTSGLAILAGWALVTIMAAFLVTAGWDWYHYGHLRLCLPEDSLGAPYGRYDPPANPQELRTPRYWCAYSTLIAAQRGDRYHDIEHLKRRTPSLLEGIQLDTGKAPPVDLTASPSNNMIGNFFHVVATRIIRLASKVLGSWFNNKFVPVWNSFVADDADPSSAGIRFVLAAGALALFVAMLAMTIKMTWEWAQTVWSAKDASRASSPH</sequence>
<organism evidence="2 3">
    <name type="scientific">Beijerinckia indica subsp. indica (strain ATCC 9039 / DSM 1715 / NCIMB 8712)</name>
    <dbReference type="NCBI Taxonomy" id="395963"/>
    <lineage>
        <taxon>Bacteria</taxon>
        <taxon>Pseudomonadati</taxon>
        <taxon>Pseudomonadota</taxon>
        <taxon>Alphaproteobacteria</taxon>
        <taxon>Hyphomicrobiales</taxon>
        <taxon>Beijerinckiaceae</taxon>
        <taxon>Beijerinckia</taxon>
    </lineage>
</organism>
<keyword evidence="1" id="KW-0812">Transmembrane</keyword>
<feature type="transmembrane region" description="Helical" evidence="1">
    <location>
        <begin position="12"/>
        <end position="31"/>
    </location>
</feature>
<accession>B2IB28</accession>
<reference evidence="3" key="1">
    <citation type="submission" date="2008-03" db="EMBL/GenBank/DDBJ databases">
        <title>Complete sequence of chromosome of Beijerinckia indica subsp. indica ATCC 9039.</title>
        <authorList>
            <consortium name="US DOE Joint Genome Institute"/>
            <person name="Copeland A."/>
            <person name="Lucas S."/>
            <person name="Lapidus A."/>
            <person name="Glavina del Rio T."/>
            <person name="Dalin E."/>
            <person name="Tice H."/>
            <person name="Bruce D."/>
            <person name="Goodwin L."/>
            <person name="Pitluck S."/>
            <person name="LaButti K."/>
            <person name="Schmutz J."/>
            <person name="Larimer F."/>
            <person name="Land M."/>
            <person name="Hauser L."/>
            <person name="Kyrpides N."/>
            <person name="Mikhailova N."/>
            <person name="Dunfield P.F."/>
            <person name="Dedysh S.N."/>
            <person name="Liesack W."/>
            <person name="Saw J.H."/>
            <person name="Alam M."/>
            <person name="Chen Y."/>
            <person name="Murrell J.C."/>
            <person name="Richardson P."/>
        </authorList>
    </citation>
    <scope>NUCLEOTIDE SEQUENCE [LARGE SCALE GENOMIC DNA]</scope>
    <source>
        <strain evidence="3">ATCC 9039 / DSM 1715 / NCIMB 8712</strain>
    </source>
</reference>
<feature type="transmembrane region" description="Helical" evidence="1">
    <location>
        <begin position="167"/>
        <end position="187"/>
    </location>
</feature>
<dbReference type="KEGG" id="bid:Bind_0069"/>
<gene>
    <name evidence="2" type="ordered locus">Bind_0069</name>
</gene>
<protein>
    <submittedName>
        <fullName evidence="2">Uncharacterized protein</fullName>
    </submittedName>
</protein>
<dbReference type="HOGENOM" id="CLU_1297789_0_0_5"/>
<keyword evidence="1" id="KW-1133">Transmembrane helix</keyword>
<reference evidence="2 3" key="2">
    <citation type="journal article" date="2010" name="J. Bacteriol.">
        <title>Complete genome sequence of Beijerinckia indica subsp. indica.</title>
        <authorList>
            <person name="Tamas I."/>
            <person name="Dedysh S.N."/>
            <person name="Liesack W."/>
            <person name="Stott M.B."/>
            <person name="Alam M."/>
            <person name="Murrell J.C."/>
            <person name="Dunfield P.F."/>
        </authorList>
    </citation>
    <scope>NUCLEOTIDE SEQUENCE [LARGE SCALE GENOMIC DNA]</scope>
    <source>
        <strain evidence="3">ATCC 9039 / DSM 1715 / NCIMB 8712</strain>
    </source>
</reference>
<evidence type="ECO:0000313" key="2">
    <source>
        <dbReference type="EMBL" id="ACB93728.1"/>
    </source>
</evidence>
<name>B2IB28_BEII9</name>
<keyword evidence="1" id="KW-0472">Membrane</keyword>
<dbReference type="Proteomes" id="UP000001695">
    <property type="component" value="Chromosome"/>
</dbReference>
<dbReference type="RefSeq" id="WP_012383086.1">
    <property type="nucleotide sequence ID" value="NC_010581.1"/>
</dbReference>
<evidence type="ECO:0000313" key="3">
    <source>
        <dbReference type="Proteomes" id="UP000001695"/>
    </source>
</evidence>
<proteinExistence type="predicted"/>
<evidence type="ECO:0000256" key="1">
    <source>
        <dbReference type="SAM" id="Phobius"/>
    </source>
</evidence>